<keyword evidence="3" id="KW-1185">Reference proteome</keyword>
<dbReference type="InterPro" id="IPR010982">
    <property type="entry name" value="Lambda_DNA-bd_dom_sf"/>
</dbReference>
<dbReference type="Pfam" id="PF13560">
    <property type="entry name" value="HTH_31"/>
    <property type="match status" value="1"/>
</dbReference>
<dbReference type="Proteomes" id="UP000218505">
    <property type="component" value="Chromosome"/>
</dbReference>
<protein>
    <submittedName>
        <fullName evidence="2">Transcriptional regulator</fullName>
    </submittedName>
</protein>
<dbReference type="PROSITE" id="PS50943">
    <property type="entry name" value="HTH_CROC1"/>
    <property type="match status" value="1"/>
</dbReference>
<dbReference type="CDD" id="cd00093">
    <property type="entry name" value="HTH_XRE"/>
    <property type="match status" value="1"/>
</dbReference>
<dbReference type="KEGG" id="apre:CNX65_10340"/>
<dbReference type="InterPro" id="IPR001387">
    <property type="entry name" value="Cro/C1-type_HTH"/>
</dbReference>
<dbReference type="Gene3D" id="1.10.260.40">
    <property type="entry name" value="lambda repressor-like DNA-binding domains"/>
    <property type="match status" value="1"/>
</dbReference>
<dbReference type="GO" id="GO:0003677">
    <property type="term" value="F:DNA binding"/>
    <property type="evidence" value="ECO:0007669"/>
    <property type="project" value="InterPro"/>
</dbReference>
<dbReference type="SUPFAM" id="SSF47413">
    <property type="entry name" value="lambda repressor-like DNA-binding domains"/>
    <property type="match status" value="1"/>
</dbReference>
<proteinExistence type="predicted"/>
<feature type="domain" description="HTH cro/C1-type" evidence="1">
    <location>
        <begin position="30"/>
        <end position="84"/>
    </location>
</feature>
<evidence type="ECO:0000313" key="3">
    <source>
        <dbReference type="Proteomes" id="UP000218505"/>
    </source>
</evidence>
<sequence>MGEDRGGFMNDTNWLTRTTTSAQDDAGAVLRAWRTTAKQNQTSVASLLGITQQNLSQIEKGVRPVSLDLRRKLVEVLGIAPEDLGLSGGQARGLVASDDASPEIAASRLHWRSQRRWLNQNRSTLAQLAASLYPVECRVPRTPLITHPHWLSSAPTDLSAFALTLSEQPRPVAVDGSEDAARAVRPLRVGTTHFERYTAAIRHLAPPSLFESRPSYRLLSASLPKRELGFGLAAYFDKLDVSEALGHEMALACMSDGIPANAGKLRGHLPFRDLIGDPFDPTRRAIIPAITTLTIRLRRYPAEPSFLLHWRDPAKVATAGGVYDVIPAGEFQPSSIALWDRTNDFDLWRNIVREYSEELLGEPEHDGTRTQPIDYDGWNLYRELGQARADGKVSAFFLGIGMDALTLAATMLTVLVIDGDTFERVFGDAVRYNEEGEIVSVGGGAPTAGIPFTEASVTRMLASEPMASPGAACLALAWKHREHLLGL</sequence>
<dbReference type="AlphaFoldDB" id="A0A290Z3M2"/>
<organism evidence="2 3">
    <name type="scientific">Actinosynnema pretiosum</name>
    <dbReference type="NCBI Taxonomy" id="42197"/>
    <lineage>
        <taxon>Bacteria</taxon>
        <taxon>Bacillati</taxon>
        <taxon>Actinomycetota</taxon>
        <taxon>Actinomycetes</taxon>
        <taxon>Pseudonocardiales</taxon>
        <taxon>Pseudonocardiaceae</taxon>
        <taxon>Actinosynnema</taxon>
    </lineage>
</organism>
<evidence type="ECO:0000259" key="1">
    <source>
        <dbReference type="PROSITE" id="PS50943"/>
    </source>
</evidence>
<accession>A0A290Z3M2</accession>
<dbReference type="SMART" id="SM00530">
    <property type="entry name" value="HTH_XRE"/>
    <property type="match status" value="1"/>
</dbReference>
<name>A0A290Z3M2_9PSEU</name>
<reference evidence="2" key="1">
    <citation type="submission" date="2017-09" db="EMBL/GenBank/DDBJ databases">
        <title>Complete Genome Sequence of ansamitocin-producing Bacterium Actinosynnema pretiosum X47.</title>
        <authorList>
            <person name="Cao G."/>
            <person name="Zong G."/>
            <person name="Zhong C."/>
            <person name="Fu J."/>
        </authorList>
    </citation>
    <scope>NUCLEOTIDE SEQUENCE [LARGE SCALE GENOMIC DNA]</scope>
    <source>
        <strain evidence="2">X47</strain>
    </source>
</reference>
<gene>
    <name evidence="2" type="ORF">CNX65_10340</name>
</gene>
<evidence type="ECO:0000313" key="2">
    <source>
        <dbReference type="EMBL" id="ATE53641.1"/>
    </source>
</evidence>
<dbReference type="EMBL" id="CP023445">
    <property type="protein sequence ID" value="ATE53641.1"/>
    <property type="molecule type" value="Genomic_DNA"/>
</dbReference>